<dbReference type="Pfam" id="PF07705">
    <property type="entry name" value="CARDB"/>
    <property type="match status" value="1"/>
</dbReference>
<evidence type="ECO:0000256" key="9">
    <source>
        <dbReference type="SAM" id="SignalP"/>
    </source>
</evidence>
<dbReference type="EMBL" id="CP106735">
    <property type="protein sequence ID" value="UXX78760.1"/>
    <property type="molecule type" value="Genomic_DNA"/>
</dbReference>
<evidence type="ECO:0000256" key="1">
    <source>
        <dbReference type="ARBA" id="ARBA00008721"/>
    </source>
</evidence>
<evidence type="ECO:0000256" key="4">
    <source>
        <dbReference type="ARBA" id="ARBA00022729"/>
    </source>
</evidence>
<comment type="similarity">
    <text evidence="1">Belongs to the peptidase M43B family.</text>
</comment>
<evidence type="ECO:0000259" key="10">
    <source>
        <dbReference type="Pfam" id="PF05572"/>
    </source>
</evidence>
<feature type="domain" description="CARDB" evidence="11">
    <location>
        <begin position="339"/>
        <end position="436"/>
    </location>
</feature>
<keyword evidence="2" id="KW-0645">Protease</keyword>
<keyword evidence="3" id="KW-0479">Metal-binding</keyword>
<evidence type="ECO:0000313" key="13">
    <source>
        <dbReference type="EMBL" id="UXX78760.1"/>
    </source>
</evidence>
<feature type="domain" description="Peptidase M43 pregnancy-associated plasma-A" evidence="10">
    <location>
        <begin position="166"/>
        <end position="317"/>
    </location>
</feature>
<dbReference type="PANTHER" id="PTHR47466:SF1">
    <property type="entry name" value="METALLOPROTEASE MEP1 (AFU_ORTHOLOGUE AFUA_1G07730)-RELATED"/>
    <property type="match status" value="1"/>
</dbReference>
<dbReference type="Gene3D" id="2.60.120.200">
    <property type="match status" value="2"/>
</dbReference>
<evidence type="ECO:0000259" key="11">
    <source>
        <dbReference type="Pfam" id="PF07705"/>
    </source>
</evidence>
<feature type="signal peptide" evidence="9">
    <location>
        <begin position="1"/>
        <end position="18"/>
    </location>
</feature>
<evidence type="ECO:0000313" key="14">
    <source>
        <dbReference type="Proteomes" id="UP001062165"/>
    </source>
</evidence>
<dbReference type="InterPro" id="IPR026444">
    <property type="entry name" value="Secre_tail"/>
</dbReference>
<evidence type="ECO:0000256" key="3">
    <source>
        <dbReference type="ARBA" id="ARBA00022723"/>
    </source>
</evidence>
<dbReference type="Gene3D" id="3.40.390.10">
    <property type="entry name" value="Collagenase (Catalytic Domain)"/>
    <property type="match status" value="1"/>
</dbReference>
<evidence type="ECO:0000256" key="6">
    <source>
        <dbReference type="ARBA" id="ARBA00022833"/>
    </source>
</evidence>
<dbReference type="Proteomes" id="UP001062165">
    <property type="component" value="Chromosome"/>
</dbReference>
<protein>
    <submittedName>
        <fullName evidence="13">Choice-of-anchor J domain-containing protein</fullName>
    </submittedName>
</protein>
<accession>A0ABY6CXX4</accession>
<proteinExistence type="inferred from homology"/>
<evidence type="ECO:0000256" key="8">
    <source>
        <dbReference type="ARBA" id="ARBA00023157"/>
    </source>
</evidence>
<feature type="chain" id="PRO_5047390743" evidence="9">
    <location>
        <begin position="19"/>
        <end position="1003"/>
    </location>
</feature>
<name>A0ABY6CXX4_9BACT</name>
<feature type="domain" description="Secretion system C-terminal sorting" evidence="12">
    <location>
        <begin position="926"/>
        <end position="1001"/>
    </location>
</feature>
<reference evidence="13" key="1">
    <citation type="submission" date="2022-10" db="EMBL/GenBank/DDBJ databases">
        <title>Comparative genomics and taxonomic characterization of three novel marine species of genus Reichenbachiella exhibiting antioxidant and polysaccharide degradation activities.</title>
        <authorList>
            <person name="Muhammad N."/>
            <person name="Lee Y.-J."/>
            <person name="Ko J."/>
            <person name="Kim S.-G."/>
        </authorList>
    </citation>
    <scope>NUCLEOTIDE SEQUENCE</scope>
    <source>
        <strain evidence="13">Wsw4-B4</strain>
    </source>
</reference>
<dbReference type="NCBIfam" id="NF038128">
    <property type="entry name" value="choice_anch_J"/>
    <property type="match status" value="2"/>
</dbReference>
<keyword evidence="7" id="KW-0482">Metalloprotease</keyword>
<evidence type="ECO:0000256" key="7">
    <source>
        <dbReference type="ARBA" id="ARBA00023049"/>
    </source>
</evidence>
<keyword evidence="4 9" id="KW-0732">Signal</keyword>
<dbReference type="InterPro" id="IPR011635">
    <property type="entry name" value="CARDB"/>
</dbReference>
<dbReference type="InterPro" id="IPR013783">
    <property type="entry name" value="Ig-like_fold"/>
</dbReference>
<keyword evidence="8" id="KW-1015">Disulfide bond</keyword>
<dbReference type="CDD" id="cd04275">
    <property type="entry name" value="ZnMc_pappalysin_like"/>
    <property type="match status" value="1"/>
</dbReference>
<sequence length="1003" mass="111408">MKILLFLFLLGFGQWTHAQDRCGTTQFNETASLLEEDESKAQFEDWLKTRINLKQARSRQFDLLSTVVYEIPVVVHVVHNGESLGTNGNIPDAQILNQIETLNEDFRRLNDDASDTPTDFLPVAADVNIEFVLAKRDSEGLPTTGIVRVKGNQSNYTLSEAEALAANSYWPAEEYFNIWVADLRGDLLGFAKFPISNEPGMDVEPNLNRLIDGVYVDYAYFGTAHNADSFSKGRTMTHETGHWLGLRHVWGDGGCGVDDYCADTPAQSSSTSGCPDVGDAFSCSSNDMFQNYMDYTDDVCMNLFTKEQSDRMRVVLESSPRRKELLSSLGGIAPVLVDNDLGVRAIISPTFGNCNATIVPSVEVRNYGTNDITSFNLEVLVDEAVIETKLVTDVLTQGQSTVVSFSSYTLTSDVLEVSYKVAQVNAMTDANVENDCKWVKVFLPVSTTIPFLEEFTNEELAAVPNWKLSNNKTETPAWTYEEAPKLIATNVAATLNYFGSTDDHFGEQDYLISPVFDLSNVTAADFKFKYAYASLSGNQTDALTVVVSTDCGATFPKDNIIFQEIGADLATVSQSATTYVPSGPGDWVTVEESMSQFLGEEVVIAFIGNNGGGNQIYVDDIELYSVAVNDYDIAIVETVGPPVVSCSGDVTINVEIKNFGEYEVNIFEIAYQIGDQGEQMTIDDVLIPSGLSGVVSLDISDVDQGSHELTVSVSRPNGVLDQDPSNNFTVAYFDVDDFSEEIPLRERFTKLLESSDWHFVRSDAPADWVMSEFRVDNVSNYAPTVRGYELTNLGVENWMVSPVLDFSNTDAASMTFDVSYANKTGRNEQLEVWGSVDCGETYTIELYNKKGGNLAVKPSDTEWVPKDSLDWRNEFLALEELVGFSEVRLAFVVTNENGNNLYLDNIELYVSDEEEQLEITETMRAFPNPASDYINVKFNFNIKEEVLIRLVSLDGEIITEESFPNTINQTYRLNRLPVTNNGMYLLQVLGRYTNLSSKVYIRK</sequence>
<dbReference type="RefSeq" id="WP_263050504.1">
    <property type="nucleotide sequence ID" value="NZ_CP106735.1"/>
</dbReference>
<keyword evidence="5" id="KW-0378">Hydrolase</keyword>
<gene>
    <name evidence="13" type="ORF">N7E81_15480</name>
</gene>
<dbReference type="Pfam" id="PF05572">
    <property type="entry name" value="Peptidase_M43"/>
    <property type="match status" value="1"/>
</dbReference>
<dbReference type="InterPro" id="IPR024079">
    <property type="entry name" value="MetalloPept_cat_dom_sf"/>
</dbReference>
<dbReference type="InterPro" id="IPR008754">
    <property type="entry name" value="Peptidase_M43"/>
</dbReference>
<evidence type="ECO:0000256" key="2">
    <source>
        <dbReference type="ARBA" id="ARBA00022670"/>
    </source>
</evidence>
<keyword evidence="14" id="KW-1185">Reference proteome</keyword>
<keyword evidence="6" id="KW-0862">Zinc</keyword>
<evidence type="ECO:0000259" key="12">
    <source>
        <dbReference type="Pfam" id="PF18962"/>
    </source>
</evidence>
<dbReference type="Pfam" id="PF18962">
    <property type="entry name" value="Por_Secre_tail"/>
    <property type="match status" value="1"/>
</dbReference>
<dbReference type="PANTHER" id="PTHR47466">
    <property type="match status" value="1"/>
</dbReference>
<dbReference type="NCBIfam" id="TIGR04183">
    <property type="entry name" value="Por_Secre_tail"/>
    <property type="match status" value="1"/>
</dbReference>
<evidence type="ECO:0000256" key="5">
    <source>
        <dbReference type="ARBA" id="ARBA00022801"/>
    </source>
</evidence>
<organism evidence="13 14">
    <name type="scientific">Reichenbachiella carrageenanivorans</name>
    <dbReference type="NCBI Taxonomy" id="2979869"/>
    <lineage>
        <taxon>Bacteria</taxon>
        <taxon>Pseudomonadati</taxon>
        <taxon>Bacteroidota</taxon>
        <taxon>Cytophagia</taxon>
        <taxon>Cytophagales</taxon>
        <taxon>Reichenbachiellaceae</taxon>
        <taxon>Reichenbachiella</taxon>
    </lineage>
</organism>
<dbReference type="Gene3D" id="2.60.40.10">
    <property type="entry name" value="Immunoglobulins"/>
    <property type="match status" value="2"/>
</dbReference>
<dbReference type="SUPFAM" id="SSF55486">
    <property type="entry name" value="Metalloproteases ('zincins'), catalytic domain"/>
    <property type="match status" value="1"/>
</dbReference>